<dbReference type="EMBL" id="JACOPL010000006">
    <property type="protein sequence ID" value="MBC5725308.1"/>
    <property type="molecule type" value="Genomic_DNA"/>
</dbReference>
<evidence type="ECO:0000313" key="2">
    <source>
        <dbReference type="EMBL" id="MBC5725308.1"/>
    </source>
</evidence>
<dbReference type="RefSeq" id="WP_107631762.1">
    <property type="nucleotide sequence ID" value="NZ_JACOPL010000006.1"/>
</dbReference>
<dbReference type="PROSITE" id="PS01125">
    <property type="entry name" value="ROK"/>
    <property type="match status" value="1"/>
</dbReference>
<comment type="similarity">
    <text evidence="1">Belongs to the ROK (NagC/XylR) family.</text>
</comment>
<organism evidence="2 3">
    <name type="scientific">Agathobaculum faecis</name>
    <dbReference type="NCBI Taxonomy" id="2763013"/>
    <lineage>
        <taxon>Bacteria</taxon>
        <taxon>Bacillati</taxon>
        <taxon>Bacillota</taxon>
        <taxon>Clostridia</taxon>
        <taxon>Eubacteriales</taxon>
        <taxon>Butyricicoccaceae</taxon>
        <taxon>Agathobaculum</taxon>
    </lineage>
</organism>
<proteinExistence type="inferred from homology"/>
<reference evidence="2" key="1">
    <citation type="submission" date="2020-08" db="EMBL/GenBank/DDBJ databases">
        <title>Genome public.</title>
        <authorList>
            <person name="Liu C."/>
            <person name="Sun Q."/>
        </authorList>
    </citation>
    <scope>NUCLEOTIDE SEQUENCE</scope>
    <source>
        <strain evidence="2">NSJ-28</strain>
    </source>
</reference>
<dbReference type="Gene3D" id="3.30.420.40">
    <property type="match status" value="2"/>
</dbReference>
<evidence type="ECO:0000313" key="3">
    <source>
        <dbReference type="Proteomes" id="UP000606499"/>
    </source>
</evidence>
<dbReference type="SUPFAM" id="SSF53067">
    <property type="entry name" value="Actin-like ATPase domain"/>
    <property type="match status" value="1"/>
</dbReference>
<evidence type="ECO:0000256" key="1">
    <source>
        <dbReference type="ARBA" id="ARBA00006479"/>
    </source>
</evidence>
<dbReference type="AlphaFoldDB" id="A0A923RVU9"/>
<sequence>MYIGAFDIGGTKTIVALADDAGKIYEKQQFPTETGDCLRHLDVCCEILCRFAEKRGLRMEQIAGIGVNLPGIVERGEGVLLRAVYAGWSQIPVRAYLSKKLRIARVVCENDVNACAVGEVRFGLGKRFSSFGWMTVSTGVGGAVVSDGRLIRGAHGYAGEFGHLKVEYQKPCGCPCGEQGCLEAHGSGTALNRLIEERTRQDAAFRAAFDRLGESPSGASCAKLAKNGNETAAAIFQQVGEYLGKGISYYTNILDPEAVIIGGGVSASLDLLMPGIRRSMERYTFAQMKDVPILPTALGYEAALMGAVAIAV</sequence>
<protein>
    <submittedName>
        <fullName evidence="2">ROK family protein</fullName>
    </submittedName>
</protein>
<dbReference type="PANTHER" id="PTHR18964:SF149">
    <property type="entry name" value="BIFUNCTIONAL UDP-N-ACETYLGLUCOSAMINE 2-EPIMERASE_N-ACETYLMANNOSAMINE KINASE"/>
    <property type="match status" value="1"/>
</dbReference>
<name>A0A923RVU9_9FIRM</name>
<gene>
    <name evidence="2" type="ORF">H8S45_07530</name>
</gene>
<dbReference type="InterPro" id="IPR000600">
    <property type="entry name" value="ROK"/>
</dbReference>
<keyword evidence="3" id="KW-1185">Reference proteome</keyword>
<dbReference type="InterPro" id="IPR049874">
    <property type="entry name" value="ROK_cs"/>
</dbReference>
<dbReference type="PANTHER" id="PTHR18964">
    <property type="entry name" value="ROK (REPRESSOR, ORF, KINASE) FAMILY"/>
    <property type="match status" value="1"/>
</dbReference>
<accession>A0A923RVU9</accession>
<dbReference type="InterPro" id="IPR043129">
    <property type="entry name" value="ATPase_NBD"/>
</dbReference>
<dbReference type="Proteomes" id="UP000606499">
    <property type="component" value="Unassembled WGS sequence"/>
</dbReference>
<comment type="caution">
    <text evidence="2">The sequence shown here is derived from an EMBL/GenBank/DDBJ whole genome shotgun (WGS) entry which is preliminary data.</text>
</comment>
<dbReference type="Pfam" id="PF00480">
    <property type="entry name" value="ROK"/>
    <property type="match status" value="1"/>
</dbReference>